<gene>
    <name evidence="3" type="ORF">Q8A67_005227</name>
</gene>
<protein>
    <recommendedName>
        <fullName evidence="5">MADF domain-containing protein</fullName>
    </recommendedName>
</protein>
<feature type="domain" description="C-type lectin" evidence="1">
    <location>
        <begin position="248"/>
        <end position="291"/>
    </location>
</feature>
<dbReference type="PROSITE" id="PS50041">
    <property type="entry name" value="C_TYPE_LECTIN_2"/>
    <property type="match status" value="1"/>
</dbReference>
<evidence type="ECO:0000313" key="3">
    <source>
        <dbReference type="EMBL" id="KAK2909390.1"/>
    </source>
</evidence>
<dbReference type="Pfam" id="PF00059">
    <property type="entry name" value="Lectin_C"/>
    <property type="match status" value="1"/>
</dbReference>
<organism evidence="3 4">
    <name type="scientific">Cirrhinus molitorella</name>
    <name type="common">mud carp</name>
    <dbReference type="NCBI Taxonomy" id="172907"/>
    <lineage>
        <taxon>Eukaryota</taxon>
        <taxon>Metazoa</taxon>
        <taxon>Chordata</taxon>
        <taxon>Craniata</taxon>
        <taxon>Vertebrata</taxon>
        <taxon>Euteleostomi</taxon>
        <taxon>Actinopterygii</taxon>
        <taxon>Neopterygii</taxon>
        <taxon>Teleostei</taxon>
        <taxon>Ostariophysi</taxon>
        <taxon>Cypriniformes</taxon>
        <taxon>Cyprinidae</taxon>
        <taxon>Labeoninae</taxon>
        <taxon>Labeonini</taxon>
        <taxon>Cirrhinus</taxon>
    </lineage>
</organism>
<evidence type="ECO:0008006" key="5">
    <source>
        <dbReference type="Google" id="ProtNLM"/>
    </source>
</evidence>
<comment type="caution">
    <text evidence="3">The sequence shown here is derived from an EMBL/GenBank/DDBJ whole genome shotgun (WGS) entry which is preliminary data.</text>
</comment>
<name>A0AA88TTT9_9TELE</name>
<sequence>MDDTRLIVEVEKHKILYDPQNFLYKDLNAKEKAWEAISSAVGVNESTIPGERALQQKEWLKHNSEPFTQVQSYMKDTVLCRANWIRANSSKDILELLTESTLISPIAQDFQVLHGEAAPKLFETWIPEYAEKVLYLAKQDNKLPSLSVEDMTLDAKGELALTLLPTMVPQAVYRDGKKTIRHSIEESRTAFIHQMPVGTNMVEYLLQSKPFLSVLALGDPQQCASQAFVILAVQALPQEHCFGQLTFWFGEEPNNYGGNEDCIELIPEVVSDSILNWNDLPCSEKRKGICEK</sequence>
<dbReference type="InterPro" id="IPR006578">
    <property type="entry name" value="MADF-dom"/>
</dbReference>
<evidence type="ECO:0000313" key="4">
    <source>
        <dbReference type="Proteomes" id="UP001187343"/>
    </source>
</evidence>
<evidence type="ECO:0000259" key="1">
    <source>
        <dbReference type="PROSITE" id="PS50041"/>
    </source>
</evidence>
<keyword evidence="4" id="KW-1185">Reference proteome</keyword>
<dbReference type="SUPFAM" id="SSF56436">
    <property type="entry name" value="C-type lectin-like"/>
    <property type="match status" value="1"/>
</dbReference>
<dbReference type="Gene3D" id="3.10.100.10">
    <property type="entry name" value="Mannose-Binding Protein A, subunit A"/>
    <property type="match status" value="1"/>
</dbReference>
<reference evidence="3" key="1">
    <citation type="submission" date="2023-08" db="EMBL/GenBank/DDBJ databases">
        <title>Chromosome-level Genome Assembly of mud carp (Cirrhinus molitorella).</title>
        <authorList>
            <person name="Liu H."/>
        </authorList>
    </citation>
    <scope>NUCLEOTIDE SEQUENCE</scope>
    <source>
        <strain evidence="3">Prfri</strain>
        <tissue evidence="3">Muscle</tissue>
    </source>
</reference>
<dbReference type="Proteomes" id="UP001187343">
    <property type="component" value="Unassembled WGS sequence"/>
</dbReference>
<dbReference type="AlphaFoldDB" id="A0AA88TTT9"/>
<proteinExistence type="predicted"/>
<dbReference type="Pfam" id="PF10545">
    <property type="entry name" value="MADF_DNA_bdg"/>
    <property type="match status" value="1"/>
</dbReference>
<accession>A0AA88TTT9</accession>
<dbReference type="PROSITE" id="PS51029">
    <property type="entry name" value="MADF"/>
    <property type="match status" value="1"/>
</dbReference>
<dbReference type="InterPro" id="IPR001304">
    <property type="entry name" value="C-type_lectin-like"/>
</dbReference>
<feature type="domain" description="MADF" evidence="2">
    <location>
        <begin position="5"/>
        <end position="108"/>
    </location>
</feature>
<dbReference type="EMBL" id="JAUYZG010000004">
    <property type="protein sequence ID" value="KAK2909390.1"/>
    <property type="molecule type" value="Genomic_DNA"/>
</dbReference>
<dbReference type="InterPro" id="IPR016187">
    <property type="entry name" value="CTDL_fold"/>
</dbReference>
<dbReference type="InterPro" id="IPR016186">
    <property type="entry name" value="C-type_lectin-like/link_sf"/>
</dbReference>
<evidence type="ECO:0000259" key="2">
    <source>
        <dbReference type="PROSITE" id="PS51029"/>
    </source>
</evidence>